<evidence type="ECO:0000313" key="2">
    <source>
        <dbReference type="EMBL" id="KAK7232423.1"/>
    </source>
</evidence>
<keyword evidence="3" id="KW-1185">Reference proteome</keyword>
<evidence type="ECO:0000313" key="3">
    <source>
        <dbReference type="Proteomes" id="UP001363151"/>
    </source>
</evidence>
<evidence type="ECO:0000256" key="1">
    <source>
        <dbReference type="SAM" id="MobiDB-lite"/>
    </source>
</evidence>
<dbReference type="Proteomes" id="UP001363151">
    <property type="component" value="Unassembled WGS sequence"/>
</dbReference>
<feature type="region of interest" description="Disordered" evidence="1">
    <location>
        <begin position="106"/>
        <end position="146"/>
    </location>
</feature>
<organism evidence="2 3">
    <name type="scientific">Aureococcus anophagefferens</name>
    <name type="common">Harmful bloom alga</name>
    <dbReference type="NCBI Taxonomy" id="44056"/>
    <lineage>
        <taxon>Eukaryota</taxon>
        <taxon>Sar</taxon>
        <taxon>Stramenopiles</taxon>
        <taxon>Ochrophyta</taxon>
        <taxon>Pelagophyceae</taxon>
        <taxon>Pelagomonadales</taxon>
        <taxon>Pelagomonadaceae</taxon>
        <taxon>Aureococcus</taxon>
    </lineage>
</organism>
<comment type="caution">
    <text evidence="2">The sequence shown here is derived from an EMBL/GenBank/DDBJ whole genome shotgun (WGS) entry which is preliminary data.</text>
</comment>
<feature type="compositionally biased region" description="Low complexity" evidence="1">
    <location>
        <begin position="106"/>
        <end position="117"/>
    </location>
</feature>
<dbReference type="EMBL" id="JBBJCI010000368">
    <property type="protein sequence ID" value="KAK7232423.1"/>
    <property type="molecule type" value="Genomic_DNA"/>
</dbReference>
<gene>
    <name evidence="2" type="ORF">SO694_0003219</name>
</gene>
<sequence length="146" mass="15902">MASNYNRPAYSTATCFAPRYSPARQPRPLDAYGRPLAFATAPRASEAFDSHSRGLDRLKKDIARGVFHPRLEPSLPSAVVSLDGSPQTDSRHRDLADFETGHVFLETFSSPTSSETESGNDSPARSPRAERGRRRALAGAVRAATE</sequence>
<feature type="compositionally biased region" description="Low complexity" evidence="1">
    <location>
        <begin position="137"/>
        <end position="146"/>
    </location>
</feature>
<name>A0ABR1FKA2_AURAN</name>
<protein>
    <submittedName>
        <fullName evidence="2">Uncharacterized protein</fullName>
    </submittedName>
</protein>
<proteinExistence type="predicted"/>
<reference evidence="2 3" key="1">
    <citation type="submission" date="2024-03" db="EMBL/GenBank/DDBJ databases">
        <title>Aureococcus anophagefferens CCMP1851 and Kratosvirus quantuckense: Draft genome of a second virus-susceptible host strain in the model system.</title>
        <authorList>
            <person name="Chase E."/>
            <person name="Truchon A.R."/>
            <person name="Schepens W."/>
            <person name="Wilhelm S.W."/>
        </authorList>
    </citation>
    <scope>NUCLEOTIDE SEQUENCE [LARGE SCALE GENOMIC DNA]</scope>
    <source>
        <strain evidence="2 3">CCMP1851</strain>
    </source>
</reference>
<accession>A0ABR1FKA2</accession>